<evidence type="ECO:0000256" key="4">
    <source>
        <dbReference type="ARBA" id="ARBA00007786"/>
    </source>
</evidence>
<feature type="region of interest" description="Disordered" evidence="15">
    <location>
        <begin position="52"/>
        <end position="96"/>
    </location>
</feature>
<keyword evidence="16" id="KW-0472">Membrane</keyword>
<evidence type="ECO:0000256" key="7">
    <source>
        <dbReference type="ARBA" id="ARBA00022801"/>
    </source>
</evidence>
<sequence>MAFQDFDQITERRKAENARKLKKKIIIAVVAVILLVLIIVAALVVVNKMKTNKPTKTASKPAAAAPKKDAPKKKAAKKDPPPKKAPTNKQASTSEKIVKEMCGGTDYKDKCNEVFSKASSDSLISRPKQVIKTAISGASDEAKAAFTKASELTFNTKEEKAAFEDCKALFEDAKEELEDSMYQVGNSTASGKMRTGVLNSWLSAVISYQQTCIDGFPDGNAKSEMKKALQSTKELTSNSLAMISLLSELKTPGSGGSSGASRRLLAQDKDGFPTWLTHDERRMLKKNDEKPTPNVTVAKDGSGNYKSISEALSAMPEKYKGRYIIYVKEGVYDETVTVTKKMPNVTIYGDGSQKSIITGNKNFADGVRTFQTASFAALGEGFIAKSMGFRNTAGPEKHQAVAARVQADRAIFLNCRFEGYQDTLYVQAHRQFYKSCVVSGTIDFIFGDAAALFQNCLIYIRKPMENQQNIVTAQGRTDKRETTGIVLHNCNILPDKDFESVKSKFKSYLGRPWKEYSRTIVMESTIEDLIHQDGWLQWDGDFGLKTLFYGEYNNKGPGSKTDNRVKWPGYKVLKKDDAMLFTAGPFLKGNAWLKNVKGVPVRFGLFDN</sequence>
<evidence type="ECO:0000256" key="9">
    <source>
        <dbReference type="ARBA" id="ARBA00023157"/>
    </source>
</evidence>
<evidence type="ECO:0000256" key="14">
    <source>
        <dbReference type="RuleBase" id="RU000589"/>
    </source>
</evidence>
<evidence type="ECO:0000313" key="19">
    <source>
        <dbReference type="Proteomes" id="UP001457282"/>
    </source>
</evidence>
<feature type="transmembrane region" description="Helical" evidence="16">
    <location>
        <begin position="25"/>
        <end position="46"/>
    </location>
</feature>
<dbReference type="SUPFAM" id="SSF51126">
    <property type="entry name" value="Pectin lyase-like"/>
    <property type="match status" value="1"/>
</dbReference>
<keyword evidence="16" id="KW-0812">Transmembrane</keyword>
<feature type="compositionally biased region" description="Low complexity" evidence="15">
    <location>
        <begin position="52"/>
        <end position="65"/>
    </location>
</feature>
<comment type="function">
    <text evidence="12">Acts in the modification of cell walls via demethylesterification of cell wall pectin.</text>
</comment>
<dbReference type="InterPro" id="IPR006501">
    <property type="entry name" value="Pectinesterase_inhib_dom"/>
</dbReference>
<dbReference type="InterPro" id="IPR012334">
    <property type="entry name" value="Pectin_lyas_fold"/>
</dbReference>
<evidence type="ECO:0000256" key="13">
    <source>
        <dbReference type="PROSITE-ProRule" id="PRU10040"/>
    </source>
</evidence>
<dbReference type="FunFam" id="1.20.140.40:FF:000001">
    <property type="entry name" value="Pectinesterase"/>
    <property type="match status" value="1"/>
</dbReference>
<evidence type="ECO:0000256" key="15">
    <source>
        <dbReference type="SAM" id="MobiDB-lite"/>
    </source>
</evidence>
<dbReference type="InterPro" id="IPR033131">
    <property type="entry name" value="Pectinesterase_Asp_AS"/>
</dbReference>
<name>A0AAW1YI77_RUBAR</name>
<dbReference type="NCBIfam" id="TIGR01614">
    <property type="entry name" value="PME_inhib"/>
    <property type="match status" value="1"/>
</dbReference>
<keyword evidence="6" id="KW-0964">Secreted</keyword>
<dbReference type="PANTHER" id="PTHR31707">
    <property type="entry name" value="PECTINESTERASE"/>
    <property type="match status" value="1"/>
</dbReference>
<dbReference type="EMBL" id="JBEDUW010000001">
    <property type="protein sequence ID" value="KAK9948179.1"/>
    <property type="molecule type" value="Genomic_DNA"/>
</dbReference>
<proteinExistence type="inferred from homology"/>
<organism evidence="18 19">
    <name type="scientific">Rubus argutus</name>
    <name type="common">Southern blackberry</name>
    <dbReference type="NCBI Taxonomy" id="59490"/>
    <lineage>
        <taxon>Eukaryota</taxon>
        <taxon>Viridiplantae</taxon>
        <taxon>Streptophyta</taxon>
        <taxon>Embryophyta</taxon>
        <taxon>Tracheophyta</taxon>
        <taxon>Spermatophyta</taxon>
        <taxon>Magnoliopsida</taxon>
        <taxon>eudicotyledons</taxon>
        <taxon>Gunneridae</taxon>
        <taxon>Pentapetalae</taxon>
        <taxon>rosids</taxon>
        <taxon>fabids</taxon>
        <taxon>Rosales</taxon>
        <taxon>Rosaceae</taxon>
        <taxon>Rosoideae</taxon>
        <taxon>Rosoideae incertae sedis</taxon>
        <taxon>Rubus</taxon>
    </lineage>
</organism>
<dbReference type="InterPro" id="IPR011050">
    <property type="entry name" value="Pectin_lyase_fold/virulence"/>
</dbReference>
<evidence type="ECO:0000256" key="16">
    <source>
        <dbReference type="SAM" id="Phobius"/>
    </source>
</evidence>
<comment type="catalytic activity">
    <reaction evidence="11 14">
        <text>[(1-&gt;4)-alpha-D-galacturonosyl methyl ester](n) + n H2O = [(1-&gt;4)-alpha-D-galacturonosyl](n) + n methanol + n H(+)</text>
        <dbReference type="Rhea" id="RHEA:22380"/>
        <dbReference type="Rhea" id="RHEA-COMP:14570"/>
        <dbReference type="Rhea" id="RHEA-COMP:14573"/>
        <dbReference type="ChEBI" id="CHEBI:15377"/>
        <dbReference type="ChEBI" id="CHEBI:15378"/>
        <dbReference type="ChEBI" id="CHEBI:17790"/>
        <dbReference type="ChEBI" id="CHEBI:140522"/>
        <dbReference type="ChEBI" id="CHEBI:140523"/>
        <dbReference type="EC" id="3.1.1.11"/>
    </reaction>
</comment>
<dbReference type="Gene3D" id="2.160.20.10">
    <property type="entry name" value="Single-stranded right-handed beta-helix, Pectin lyase-like"/>
    <property type="match status" value="1"/>
</dbReference>
<evidence type="ECO:0000256" key="12">
    <source>
        <dbReference type="ARBA" id="ARBA00057335"/>
    </source>
</evidence>
<keyword evidence="8 14" id="KW-0063">Aspartyl esterase</keyword>
<evidence type="ECO:0000259" key="17">
    <source>
        <dbReference type="SMART" id="SM00856"/>
    </source>
</evidence>
<dbReference type="GO" id="GO:0045490">
    <property type="term" value="P:pectin catabolic process"/>
    <property type="evidence" value="ECO:0007669"/>
    <property type="project" value="UniProtKB-UniRule"/>
</dbReference>
<feature type="domain" description="Pectinesterase inhibitor" evidence="17">
    <location>
        <begin position="93"/>
        <end position="242"/>
    </location>
</feature>
<evidence type="ECO:0000256" key="10">
    <source>
        <dbReference type="ARBA" id="ARBA00023180"/>
    </source>
</evidence>
<comment type="pathway">
    <text evidence="2 14">Glycan metabolism; pectin degradation; 2-dehydro-3-deoxy-D-gluconate from pectin: step 1/5.</text>
</comment>
<dbReference type="Pfam" id="PF04043">
    <property type="entry name" value="PMEI"/>
    <property type="match status" value="1"/>
</dbReference>
<comment type="caution">
    <text evidence="18">The sequence shown here is derived from an EMBL/GenBank/DDBJ whole genome shotgun (WGS) entry which is preliminary data.</text>
</comment>
<dbReference type="SUPFAM" id="SSF101148">
    <property type="entry name" value="Plant invertase/pectin methylesterase inhibitor"/>
    <property type="match status" value="1"/>
</dbReference>
<reference evidence="18 19" key="1">
    <citation type="journal article" date="2023" name="G3 (Bethesda)">
        <title>A chromosome-length genome assembly and annotation of blackberry (Rubus argutus, cv. 'Hillquist').</title>
        <authorList>
            <person name="Bruna T."/>
            <person name="Aryal R."/>
            <person name="Dudchenko O."/>
            <person name="Sargent D.J."/>
            <person name="Mead D."/>
            <person name="Buti M."/>
            <person name="Cavallini A."/>
            <person name="Hytonen T."/>
            <person name="Andres J."/>
            <person name="Pham M."/>
            <person name="Weisz D."/>
            <person name="Mascagni F."/>
            <person name="Usai G."/>
            <person name="Natali L."/>
            <person name="Bassil N."/>
            <person name="Fernandez G.E."/>
            <person name="Lomsadze A."/>
            <person name="Armour M."/>
            <person name="Olukolu B."/>
            <person name="Poorten T."/>
            <person name="Britton C."/>
            <person name="Davik J."/>
            <person name="Ashrafi H."/>
            <person name="Aiden E.L."/>
            <person name="Borodovsky M."/>
            <person name="Worthington M."/>
        </authorList>
    </citation>
    <scope>NUCLEOTIDE SEQUENCE [LARGE SCALE GENOMIC DNA]</scope>
    <source>
        <strain evidence="18">PI 553951</strain>
    </source>
</reference>
<keyword evidence="10" id="KW-0325">Glycoprotein</keyword>
<evidence type="ECO:0000256" key="8">
    <source>
        <dbReference type="ARBA" id="ARBA00023085"/>
    </source>
</evidence>
<comment type="similarity">
    <text evidence="4">In the C-terminal section; belongs to the pectinesterase family.</text>
</comment>
<dbReference type="GO" id="GO:0030599">
    <property type="term" value="F:pectinesterase activity"/>
    <property type="evidence" value="ECO:0007669"/>
    <property type="project" value="UniProtKB-UniRule"/>
</dbReference>
<dbReference type="CDD" id="cd15798">
    <property type="entry name" value="PMEI-like_3"/>
    <property type="match status" value="1"/>
</dbReference>
<keyword evidence="19" id="KW-1185">Reference proteome</keyword>
<evidence type="ECO:0000256" key="6">
    <source>
        <dbReference type="ARBA" id="ARBA00022512"/>
    </source>
</evidence>
<keyword evidence="7 14" id="KW-0378">Hydrolase</keyword>
<comment type="subcellular location">
    <subcellularLocation>
        <location evidence="1">Secreted</location>
        <location evidence="1">Cell wall</location>
    </subcellularLocation>
</comment>
<dbReference type="SMART" id="SM00856">
    <property type="entry name" value="PMEI"/>
    <property type="match status" value="1"/>
</dbReference>
<feature type="active site" evidence="13">
    <location>
        <position position="443"/>
    </location>
</feature>
<evidence type="ECO:0000256" key="5">
    <source>
        <dbReference type="ARBA" id="ARBA00013229"/>
    </source>
</evidence>
<dbReference type="Gene3D" id="1.20.140.40">
    <property type="entry name" value="Invertase/pectin methylesterase inhibitor family protein"/>
    <property type="match status" value="1"/>
</dbReference>
<dbReference type="GO" id="GO:0042545">
    <property type="term" value="P:cell wall modification"/>
    <property type="evidence" value="ECO:0007669"/>
    <property type="project" value="UniProtKB-UniRule"/>
</dbReference>
<dbReference type="FunFam" id="2.160.20.10:FF:000001">
    <property type="entry name" value="Pectinesterase"/>
    <property type="match status" value="1"/>
</dbReference>
<dbReference type="PROSITE" id="PS00503">
    <property type="entry name" value="PECTINESTERASE_2"/>
    <property type="match status" value="1"/>
</dbReference>
<dbReference type="Proteomes" id="UP001457282">
    <property type="component" value="Unassembled WGS sequence"/>
</dbReference>
<evidence type="ECO:0000256" key="2">
    <source>
        <dbReference type="ARBA" id="ARBA00005184"/>
    </source>
</evidence>
<keyword evidence="16" id="KW-1133">Transmembrane helix</keyword>
<dbReference type="InterPro" id="IPR000070">
    <property type="entry name" value="Pectinesterase_cat"/>
</dbReference>
<comment type="similarity">
    <text evidence="3">In the N-terminal section; belongs to the PMEI family.</text>
</comment>
<evidence type="ECO:0000256" key="11">
    <source>
        <dbReference type="ARBA" id="ARBA00047928"/>
    </source>
</evidence>
<dbReference type="GO" id="GO:0004857">
    <property type="term" value="F:enzyme inhibitor activity"/>
    <property type="evidence" value="ECO:0007669"/>
    <property type="project" value="InterPro"/>
</dbReference>
<gene>
    <name evidence="18" type="ORF">M0R45_003766</name>
</gene>
<dbReference type="AlphaFoldDB" id="A0AAW1YI77"/>
<protein>
    <recommendedName>
        <fullName evidence="5 14">Pectinesterase</fullName>
        <ecNumber evidence="5 14">3.1.1.11</ecNumber>
    </recommendedName>
</protein>
<accession>A0AAW1YI77</accession>
<keyword evidence="6" id="KW-0134">Cell wall</keyword>
<dbReference type="InterPro" id="IPR035513">
    <property type="entry name" value="Invertase/methylesterase_inhib"/>
</dbReference>
<evidence type="ECO:0000256" key="1">
    <source>
        <dbReference type="ARBA" id="ARBA00004191"/>
    </source>
</evidence>
<evidence type="ECO:0000256" key="3">
    <source>
        <dbReference type="ARBA" id="ARBA00006027"/>
    </source>
</evidence>
<evidence type="ECO:0000313" key="18">
    <source>
        <dbReference type="EMBL" id="KAK9948179.1"/>
    </source>
</evidence>
<keyword evidence="9" id="KW-1015">Disulfide bond</keyword>
<dbReference type="Pfam" id="PF01095">
    <property type="entry name" value="Pectinesterase"/>
    <property type="match status" value="1"/>
</dbReference>
<dbReference type="EC" id="3.1.1.11" evidence="5 14"/>